<feature type="transmembrane region" description="Helical" evidence="6">
    <location>
        <begin position="68"/>
        <end position="86"/>
    </location>
</feature>
<gene>
    <name evidence="7" type="ORF">SAMN05421781_2457</name>
</gene>
<dbReference type="Pfam" id="PF03649">
    <property type="entry name" value="UPF0014"/>
    <property type="match status" value="1"/>
</dbReference>
<evidence type="ECO:0000256" key="5">
    <source>
        <dbReference type="ARBA" id="ARBA00023136"/>
    </source>
</evidence>
<dbReference type="PANTHER" id="PTHR30028:SF0">
    <property type="entry name" value="PROTEIN ALUMINUM SENSITIVE 3"/>
    <property type="match status" value="1"/>
</dbReference>
<proteinExistence type="inferred from homology"/>
<dbReference type="Proteomes" id="UP000199488">
    <property type="component" value="Unassembled WGS sequence"/>
</dbReference>
<name>A0A1H2WIQ7_9BACI</name>
<evidence type="ECO:0000256" key="3">
    <source>
        <dbReference type="ARBA" id="ARBA00022692"/>
    </source>
</evidence>
<reference evidence="7 8" key="1">
    <citation type="submission" date="2016-10" db="EMBL/GenBank/DDBJ databases">
        <authorList>
            <person name="de Groot N.N."/>
        </authorList>
    </citation>
    <scope>NUCLEOTIDE SEQUENCE [LARGE SCALE GENOMIC DNA]</scope>
    <source>
        <strain evidence="7 8">DSM 23126</strain>
    </source>
</reference>
<dbReference type="InterPro" id="IPR005226">
    <property type="entry name" value="UPF0014_fam"/>
</dbReference>
<keyword evidence="5 6" id="KW-0472">Membrane</keyword>
<keyword evidence="4 6" id="KW-1133">Transmembrane helix</keyword>
<dbReference type="AlphaFoldDB" id="A0A1H2WIQ7"/>
<organism evidence="7 8">
    <name type="scientific">Marinococcus luteus</name>
    <dbReference type="NCBI Taxonomy" id="1122204"/>
    <lineage>
        <taxon>Bacteria</taxon>
        <taxon>Bacillati</taxon>
        <taxon>Bacillota</taxon>
        <taxon>Bacilli</taxon>
        <taxon>Bacillales</taxon>
        <taxon>Bacillaceae</taxon>
        <taxon>Marinococcus</taxon>
    </lineage>
</organism>
<comment type="subcellular location">
    <subcellularLocation>
        <location evidence="1">Membrane</location>
        <topology evidence="1">Multi-pass membrane protein</topology>
    </subcellularLocation>
</comment>
<dbReference type="STRING" id="1122204.SAMN05421781_2457"/>
<dbReference type="OrthoDB" id="9791807at2"/>
<dbReference type="EMBL" id="FNNC01000005">
    <property type="protein sequence ID" value="SDW80532.1"/>
    <property type="molecule type" value="Genomic_DNA"/>
</dbReference>
<feature type="transmembrane region" description="Helical" evidence="6">
    <location>
        <begin position="131"/>
        <end position="154"/>
    </location>
</feature>
<feature type="transmembrane region" description="Helical" evidence="6">
    <location>
        <begin position="107"/>
        <end position="125"/>
    </location>
</feature>
<feature type="transmembrane region" description="Helical" evidence="6">
    <location>
        <begin position="189"/>
        <end position="208"/>
    </location>
</feature>
<evidence type="ECO:0000313" key="8">
    <source>
        <dbReference type="Proteomes" id="UP000199488"/>
    </source>
</evidence>
<feature type="transmembrane region" description="Helical" evidence="6">
    <location>
        <begin position="41"/>
        <end position="62"/>
    </location>
</feature>
<protein>
    <submittedName>
        <fullName evidence="7">Putative ABC transport system permease protein</fullName>
    </submittedName>
</protein>
<dbReference type="RefSeq" id="WP_091615527.1">
    <property type="nucleotide sequence ID" value="NZ_FNNC01000005.1"/>
</dbReference>
<evidence type="ECO:0000256" key="4">
    <source>
        <dbReference type="ARBA" id="ARBA00022989"/>
    </source>
</evidence>
<comment type="similarity">
    <text evidence="2">Belongs to the UPF0014 family.</text>
</comment>
<keyword evidence="8" id="KW-1185">Reference proteome</keyword>
<keyword evidence="3 6" id="KW-0812">Transmembrane</keyword>
<dbReference type="PANTHER" id="PTHR30028">
    <property type="entry name" value="UPF0014 INNER MEMBRANE PROTEIN YBBM-RELATED"/>
    <property type="match status" value="1"/>
</dbReference>
<evidence type="ECO:0000256" key="6">
    <source>
        <dbReference type="SAM" id="Phobius"/>
    </source>
</evidence>
<evidence type="ECO:0000256" key="2">
    <source>
        <dbReference type="ARBA" id="ARBA00005268"/>
    </source>
</evidence>
<dbReference type="GO" id="GO:0005886">
    <property type="term" value="C:plasma membrane"/>
    <property type="evidence" value="ECO:0007669"/>
    <property type="project" value="TreeGrafter"/>
</dbReference>
<evidence type="ECO:0000256" key="1">
    <source>
        <dbReference type="ARBA" id="ARBA00004141"/>
    </source>
</evidence>
<sequence>MTESTSIIELSFWQILAAYVFIVLLLAIVRWRKIPREKEILISSLRMTFQLLLMGYVLMFLFENPSPWLTSLIVLFMLGFAIWNIFQRVRGPLTREMKRAIAVSMSIGTVLSLLYFNFVVIQFAPWFNPRYFIPIAGMIIGNSMTGITLGVQTLTEHLHSQRSRVEAALMLGATPNQATRKVVNQSFDAAILPTINSMVGAGIVFLPGMMTGQIISGVNPVTAIGYQIAILLGITGAVALTVILFTQLGYKTYFNERMQLKE</sequence>
<evidence type="ECO:0000313" key="7">
    <source>
        <dbReference type="EMBL" id="SDW80532.1"/>
    </source>
</evidence>
<feature type="transmembrane region" description="Helical" evidence="6">
    <location>
        <begin position="228"/>
        <end position="250"/>
    </location>
</feature>
<feature type="transmembrane region" description="Helical" evidence="6">
    <location>
        <begin position="12"/>
        <end position="29"/>
    </location>
</feature>
<accession>A0A1H2WIQ7</accession>